<dbReference type="Proteomes" id="UP001366060">
    <property type="component" value="Unassembled WGS sequence"/>
</dbReference>
<gene>
    <name evidence="1" type="ORF">V6255_07410</name>
</gene>
<dbReference type="RefSeq" id="WP_160064977.1">
    <property type="nucleotide sequence ID" value="NZ_JBAKBA010000013.1"/>
</dbReference>
<dbReference type="EMBL" id="JBAKBA010000013">
    <property type="protein sequence ID" value="MEL0658966.1"/>
    <property type="molecule type" value="Genomic_DNA"/>
</dbReference>
<evidence type="ECO:0000313" key="1">
    <source>
        <dbReference type="EMBL" id="MEL0658966.1"/>
    </source>
</evidence>
<proteinExistence type="predicted"/>
<comment type="caution">
    <text evidence="1">The sequence shown here is derived from an EMBL/GenBank/DDBJ whole genome shotgun (WGS) entry which is preliminary data.</text>
</comment>
<dbReference type="Pfam" id="PF06945">
    <property type="entry name" value="DUF1289"/>
    <property type="match status" value="1"/>
</dbReference>
<reference evidence="1 2" key="1">
    <citation type="submission" date="2024-02" db="EMBL/GenBank/DDBJ databases">
        <title>Bacteria isolated from the canopy kelp, Nereocystis luetkeana.</title>
        <authorList>
            <person name="Pfister C.A."/>
            <person name="Younker I.T."/>
            <person name="Light S.H."/>
        </authorList>
    </citation>
    <scope>NUCLEOTIDE SEQUENCE [LARGE SCALE GENOMIC DNA]</scope>
    <source>
        <strain evidence="1 2">TI.2.07</strain>
    </source>
</reference>
<protein>
    <submittedName>
        <fullName evidence="1">DUF1289 domain-containing protein</fullName>
    </submittedName>
</protein>
<organism evidence="1 2">
    <name type="scientific">Psychromonas arctica</name>
    <dbReference type="NCBI Taxonomy" id="168275"/>
    <lineage>
        <taxon>Bacteria</taxon>
        <taxon>Pseudomonadati</taxon>
        <taxon>Pseudomonadota</taxon>
        <taxon>Gammaproteobacteria</taxon>
        <taxon>Alteromonadales</taxon>
        <taxon>Psychromonadaceae</taxon>
        <taxon>Psychromonas</taxon>
    </lineage>
</organism>
<name>A0ABU9HAQ9_9GAMM</name>
<keyword evidence="2" id="KW-1185">Reference proteome</keyword>
<accession>A0ABU9HAQ9</accession>
<evidence type="ECO:0000313" key="2">
    <source>
        <dbReference type="Proteomes" id="UP001366060"/>
    </source>
</evidence>
<sequence>MKFSPCTGDCTSNEDRCGGCGRSREEITETQLITKQLVEHLVKYNYDDPEKFLENVNRKAIKRSKKAQESN</sequence>
<dbReference type="InterPro" id="IPR010710">
    <property type="entry name" value="DUF1289"/>
</dbReference>